<sequence>MRPISEGSLYSFLSIFATAIRTNTTMHQL</sequence>
<name>A0A8S5TE54_9CAUD</name>
<reference evidence="1" key="1">
    <citation type="journal article" date="2021" name="Proc. Natl. Acad. Sci. U.S.A.">
        <title>A Catalog of Tens of Thousands of Viruses from Human Metagenomes Reveals Hidden Associations with Chronic Diseases.</title>
        <authorList>
            <person name="Tisza M.J."/>
            <person name="Buck C.B."/>
        </authorList>
    </citation>
    <scope>NUCLEOTIDE SEQUENCE</scope>
    <source>
        <strain evidence="1">CtJ0s2</strain>
    </source>
</reference>
<evidence type="ECO:0000313" key="1">
    <source>
        <dbReference type="EMBL" id="DAF61558.1"/>
    </source>
</evidence>
<dbReference type="EMBL" id="BK032813">
    <property type="protein sequence ID" value="DAF61558.1"/>
    <property type="molecule type" value="Genomic_DNA"/>
</dbReference>
<protein>
    <submittedName>
        <fullName evidence="1">Uncharacterized protein</fullName>
    </submittedName>
</protein>
<proteinExistence type="predicted"/>
<organism evidence="1">
    <name type="scientific">Siphoviridae sp. ctJ0s2</name>
    <dbReference type="NCBI Taxonomy" id="2827834"/>
    <lineage>
        <taxon>Viruses</taxon>
        <taxon>Duplodnaviria</taxon>
        <taxon>Heunggongvirae</taxon>
        <taxon>Uroviricota</taxon>
        <taxon>Caudoviricetes</taxon>
    </lineage>
</organism>
<accession>A0A8S5TE54</accession>